<proteinExistence type="predicted"/>
<gene>
    <name evidence="1" type="ORF">BRAPAZ1V2_A06P44390.2</name>
</gene>
<protein>
    <submittedName>
        <fullName evidence="1">Uncharacterized protein</fullName>
    </submittedName>
</protein>
<evidence type="ECO:0000313" key="2">
    <source>
        <dbReference type="Proteomes" id="UP000694005"/>
    </source>
</evidence>
<dbReference type="AlphaFoldDB" id="A0A8D9DDN5"/>
<dbReference type="Gramene" id="A06p44390.2_BraZ1">
    <property type="protein sequence ID" value="A06p44390.2_BraZ1.CDS"/>
    <property type="gene ID" value="A06g44390.2_BraZ1"/>
</dbReference>
<sequence>MKYPTLTQIWDTKQLSSRKEEEEEEERRRKAYQNPHLKIHDKSSLYRKLGFFFCFFAPLLRLHCSPLPSFLPSRLRIVSLSSGFASFPHLRFIFA</sequence>
<dbReference type="Proteomes" id="UP000694005">
    <property type="component" value="Chromosome A06"/>
</dbReference>
<dbReference type="EMBL" id="LS974622">
    <property type="protein sequence ID" value="CAG7872199.1"/>
    <property type="molecule type" value="Genomic_DNA"/>
</dbReference>
<feature type="non-terminal residue" evidence="1">
    <location>
        <position position="95"/>
    </location>
</feature>
<organism evidence="1 2">
    <name type="scientific">Brassica campestris</name>
    <name type="common">Field mustard</name>
    <dbReference type="NCBI Taxonomy" id="3711"/>
    <lineage>
        <taxon>Eukaryota</taxon>
        <taxon>Viridiplantae</taxon>
        <taxon>Streptophyta</taxon>
        <taxon>Embryophyta</taxon>
        <taxon>Tracheophyta</taxon>
        <taxon>Spermatophyta</taxon>
        <taxon>Magnoliopsida</taxon>
        <taxon>eudicotyledons</taxon>
        <taxon>Gunneridae</taxon>
        <taxon>Pentapetalae</taxon>
        <taxon>rosids</taxon>
        <taxon>malvids</taxon>
        <taxon>Brassicales</taxon>
        <taxon>Brassicaceae</taxon>
        <taxon>Brassiceae</taxon>
        <taxon>Brassica</taxon>
    </lineage>
</organism>
<accession>A0A8D9DDN5</accession>
<evidence type="ECO:0000313" key="1">
    <source>
        <dbReference type="EMBL" id="CAG7872199.1"/>
    </source>
</evidence>
<name>A0A8D9DDN5_BRACM</name>
<reference evidence="1 2" key="1">
    <citation type="submission" date="2021-07" db="EMBL/GenBank/DDBJ databases">
        <authorList>
            <consortium name="Genoscope - CEA"/>
            <person name="William W."/>
        </authorList>
    </citation>
    <scope>NUCLEOTIDE SEQUENCE [LARGE SCALE GENOMIC DNA]</scope>
</reference>